<dbReference type="Gene3D" id="1.10.1760.20">
    <property type="match status" value="1"/>
</dbReference>
<dbReference type="GO" id="GO:0005886">
    <property type="term" value="C:plasma membrane"/>
    <property type="evidence" value="ECO:0007669"/>
    <property type="project" value="UniProtKB-SubCell"/>
</dbReference>
<proteinExistence type="inferred from homology"/>
<evidence type="ECO:0000256" key="2">
    <source>
        <dbReference type="ARBA" id="ARBA00005540"/>
    </source>
</evidence>
<evidence type="ECO:0000313" key="11">
    <source>
        <dbReference type="Proteomes" id="UP000037109"/>
    </source>
</evidence>
<feature type="transmembrane region" description="Helical" evidence="9">
    <location>
        <begin position="112"/>
        <end position="133"/>
    </location>
</feature>
<dbReference type="EMBL" id="LGUF01000007">
    <property type="protein sequence ID" value="KON87193.1"/>
    <property type="molecule type" value="Genomic_DNA"/>
</dbReference>
<evidence type="ECO:0000313" key="10">
    <source>
        <dbReference type="EMBL" id="KON87193.1"/>
    </source>
</evidence>
<name>A0A0M0GBQ5_SPOGL</name>
<dbReference type="Proteomes" id="UP000037109">
    <property type="component" value="Unassembled WGS sequence"/>
</dbReference>
<comment type="subcellular location">
    <subcellularLocation>
        <location evidence="1">Cell membrane</location>
        <topology evidence="1">Multi-pass membrane protein</topology>
    </subcellularLocation>
</comment>
<evidence type="ECO:0000256" key="8">
    <source>
        <dbReference type="PIRNR" id="PIRNR037778"/>
    </source>
</evidence>
<evidence type="ECO:0000256" key="6">
    <source>
        <dbReference type="ARBA" id="ARBA00022989"/>
    </source>
</evidence>
<feature type="transmembrane region" description="Helical" evidence="9">
    <location>
        <begin position="153"/>
        <end position="177"/>
    </location>
</feature>
<comment type="caution">
    <text evidence="10">The sequence shown here is derived from an EMBL/GenBank/DDBJ whole genome shotgun (WGS) entry which is preliminary data.</text>
</comment>
<dbReference type="STRING" id="1459.AF332_10450"/>
<dbReference type="PATRIC" id="fig|1459.3.peg.2226"/>
<keyword evidence="3 8" id="KW-0813">Transport</keyword>
<evidence type="ECO:0000256" key="7">
    <source>
        <dbReference type="ARBA" id="ARBA00023136"/>
    </source>
</evidence>
<evidence type="ECO:0000256" key="9">
    <source>
        <dbReference type="SAM" id="Phobius"/>
    </source>
</evidence>
<keyword evidence="4 8" id="KW-1003">Cell membrane</keyword>
<dbReference type="AlphaFoldDB" id="A0A0M0GBQ5"/>
<feature type="transmembrane region" description="Helical" evidence="9">
    <location>
        <begin position="83"/>
        <end position="100"/>
    </location>
</feature>
<keyword evidence="5 9" id="KW-0812">Transmembrane</keyword>
<dbReference type="InterPro" id="IPR025720">
    <property type="entry name" value="RibU"/>
</dbReference>
<evidence type="ECO:0000256" key="1">
    <source>
        <dbReference type="ARBA" id="ARBA00004651"/>
    </source>
</evidence>
<sequence>MKKLNIKAMVAIGMLSSISYVLLLLNFPIPPFPQFLMIDFSDIPALIAALIFGPAAGVLVELIKNILDYFMTGSATGVPVGHIANFAAGILFVLPTYYMYSKLKNKKGMTFGLVIGTIVMAVIMSVLNYFVILPAYTFFLNFPAMSAPEMRTMIVTGILPFNIVKGLIISIVFMLIFTRMRTWVEKQAVMKSAA</sequence>
<dbReference type="RefSeq" id="WP_053434540.1">
    <property type="nucleotide sequence ID" value="NZ_LGUF01000007.1"/>
</dbReference>
<keyword evidence="6 9" id="KW-1133">Transmembrane helix</keyword>
<comment type="function">
    <text evidence="8">Probably a riboflavin-binding protein that interacts with the energy-coupling factor (ECF) ABC-transporter complex.</text>
</comment>
<comment type="similarity">
    <text evidence="2 8">Belongs to the prokaryotic riboflavin transporter (P-RFT) (TC 2.A.87) family.</text>
</comment>
<dbReference type="PIRSF" id="PIRSF037778">
    <property type="entry name" value="UCP037778_transp_RibU"/>
    <property type="match status" value="1"/>
</dbReference>
<keyword evidence="11" id="KW-1185">Reference proteome</keyword>
<evidence type="ECO:0000256" key="4">
    <source>
        <dbReference type="ARBA" id="ARBA00022475"/>
    </source>
</evidence>
<feature type="transmembrane region" description="Helical" evidence="9">
    <location>
        <begin position="6"/>
        <end position="25"/>
    </location>
</feature>
<dbReference type="PANTHER" id="PTHR38438">
    <property type="entry name" value="RIBOFLAVIN TRANSPORTER RIBU"/>
    <property type="match status" value="1"/>
</dbReference>
<organism evidence="10 11">
    <name type="scientific">Sporosarcina globispora</name>
    <name type="common">Bacillus globisporus</name>
    <dbReference type="NCBI Taxonomy" id="1459"/>
    <lineage>
        <taxon>Bacteria</taxon>
        <taxon>Bacillati</taxon>
        <taxon>Bacillota</taxon>
        <taxon>Bacilli</taxon>
        <taxon>Bacillales</taxon>
        <taxon>Caryophanaceae</taxon>
        <taxon>Sporosarcina</taxon>
    </lineage>
</organism>
<dbReference type="OrthoDB" id="9809216at2"/>
<accession>A0A0M0GBQ5</accession>
<reference evidence="11" key="1">
    <citation type="submission" date="2015-07" db="EMBL/GenBank/DDBJ databases">
        <title>Fjat-10036 dsm4.</title>
        <authorList>
            <person name="Liu B."/>
            <person name="Wang J."/>
            <person name="Zhu Y."/>
            <person name="Liu G."/>
            <person name="Chen Q."/>
            <person name="Chen Z."/>
            <person name="Lan J."/>
            <person name="Che J."/>
            <person name="Ge C."/>
            <person name="Shi H."/>
            <person name="Pan Z."/>
            <person name="Liu X."/>
        </authorList>
    </citation>
    <scope>NUCLEOTIDE SEQUENCE [LARGE SCALE GENOMIC DNA]</scope>
    <source>
        <strain evidence="11">DSM 4</strain>
    </source>
</reference>
<protein>
    <recommendedName>
        <fullName evidence="8">Riboflavin transporter</fullName>
    </recommendedName>
</protein>
<feature type="transmembrane region" description="Helical" evidence="9">
    <location>
        <begin position="45"/>
        <end position="63"/>
    </location>
</feature>
<keyword evidence="7 8" id="KW-0472">Membrane</keyword>
<gene>
    <name evidence="10" type="ORF">AF332_10450</name>
</gene>
<dbReference type="PANTHER" id="PTHR38438:SF1">
    <property type="entry name" value="RIBOFLAVIN TRANSPORTER RIBU"/>
    <property type="match status" value="1"/>
</dbReference>
<evidence type="ECO:0000256" key="5">
    <source>
        <dbReference type="ARBA" id="ARBA00022692"/>
    </source>
</evidence>
<dbReference type="InterPro" id="IPR024529">
    <property type="entry name" value="ECF_trnsprt_substrate-spec"/>
</dbReference>
<dbReference type="GO" id="GO:0032217">
    <property type="term" value="F:riboflavin transmembrane transporter activity"/>
    <property type="evidence" value="ECO:0007669"/>
    <property type="project" value="UniProtKB-UniRule"/>
</dbReference>
<evidence type="ECO:0000256" key="3">
    <source>
        <dbReference type="ARBA" id="ARBA00022448"/>
    </source>
</evidence>
<dbReference type="Pfam" id="PF12822">
    <property type="entry name" value="ECF_trnsprt"/>
    <property type="match status" value="1"/>
</dbReference>